<dbReference type="SMART" id="SM00212">
    <property type="entry name" value="UBCc"/>
    <property type="match status" value="1"/>
</dbReference>
<sequence>MFSSPLRSPRPPPPPPTSSIFEQQDISPLLAAEIATEFSSLRAPNGCPEGIYLTPSKESLLRWNGVFFVHRGPYAGSILRFTLLFPLAYPQNGPSVRFDSEVFHPMVDPKSKIWHARGRLSQWTPRVDHVSHLLHSLKRSFKSKELDKVKEDEAFNKQVWSLYHHSQQTFISLTSQRSLNSLSRSTLFPDEYPVPPSPNRTRKISGQSITEEIGKQAIKFREIDKDEKSKLWEQLKDSLKG</sequence>
<dbReference type="PANTHER" id="PTHR24067">
    <property type="entry name" value="UBIQUITIN-CONJUGATING ENZYME E2"/>
    <property type="match status" value="1"/>
</dbReference>
<dbReference type="RefSeq" id="XP_062791144.1">
    <property type="nucleotide sequence ID" value="XM_062935093.1"/>
</dbReference>
<dbReference type="EMBL" id="CP141884">
    <property type="protein sequence ID" value="WRT66404.1"/>
    <property type="molecule type" value="Genomic_DNA"/>
</dbReference>
<gene>
    <name evidence="3" type="ORF">IL334_003360</name>
</gene>
<feature type="domain" description="UBC core" evidence="2">
    <location>
        <begin position="29"/>
        <end position="183"/>
    </location>
</feature>
<evidence type="ECO:0000313" key="3">
    <source>
        <dbReference type="EMBL" id="WRT66404.1"/>
    </source>
</evidence>
<protein>
    <recommendedName>
        <fullName evidence="2">UBC core domain-containing protein</fullName>
    </recommendedName>
</protein>
<dbReference type="SUPFAM" id="SSF54495">
    <property type="entry name" value="UBC-like"/>
    <property type="match status" value="1"/>
</dbReference>
<dbReference type="InterPro" id="IPR000608">
    <property type="entry name" value="UBC"/>
</dbReference>
<evidence type="ECO:0000256" key="1">
    <source>
        <dbReference type="ARBA" id="ARBA00022786"/>
    </source>
</evidence>
<evidence type="ECO:0000259" key="2">
    <source>
        <dbReference type="PROSITE" id="PS50127"/>
    </source>
</evidence>
<dbReference type="InterPro" id="IPR016135">
    <property type="entry name" value="UBQ-conjugating_enzyme/RWD"/>
</dbReference>
<reference evidence="3 4" key="1">
    <citation type="submission" date="2024-01" db="EMBL/GenBank/DDBJ databases">
        <title>Comparative genomics of Cryptococcus and Kwoniella reveals pathogenesis evolution and contrasting modes of karyotype evolution via chromosome fusion or intercentromeric recombination.</title>
        <authorList>
            <person name="Coelho M.A."/>
            <person name="David-Palma M."/>
            <person name="Shea T."/>
            <person name="Bowers K."/>
            <person name="McGinley-Smith S."/>
            <person name="Mohammad A.W."/>
            <person name="Gnirke A."/>
            <person name="Yurkov A.M."/>
            <person name="Nowrousian M."/>
            <person name="Sun S."/>
            <person name="Cuomo C.A."/>
            <person name="Heitman J."/>
        </authorList>
    </citation>
    <scope>NUCLEOTIDE SEQUENCE [LARGE SCALE GENOMIC DNA]</scope>
    <source>
        <strain evidence="3">CBS 11374</strain>
    </source>
</reference>
<dbReference type="PROSITE" id="PS50127">
    <property type="entry name" value="UBC_2"/>
    <property type="match status" value="1"/>
</dbReference>
<organism evidence="3 4">
    <name type="scientific">Kwoniella shivajii</name>
    <dbReference type="NCBI Taxonomy" id="564305"/>
    <lineage>
        <taxon>Eukaryota</taxon>
        <taxon>Fungi</taxon>
        <taxon>Dikarya</taxon>
        <taxon>Basidiomycota</taxon>
        <taxon>Agaricomycotina</taxon>
        <taxon>Tremellomycetes</taxon>
        <taxon>Tremellales</taxon>
        <taxon>Cryptococcaceae</taxon>
        <taxon>Kwoniella</taxon>
    </lineage>
</organism>
<keyword evidence="4" id="KW-1185">Reference proteome</keyword>
<dbReference type="Proteomes" id="UP001329825">
    <property type="component" value="Chromosome 4"/>
</dbReference>
<dbReference type="CDD" id="cd23814">
    <property type="entry name" value="UEV_AKTIP"/>
    <property type="match status" value="1"/>
</dbReference>
<accession>A0ABZ1CYL9</accession>
<dbReference type="Pfam" id="PF00179">
    <property type="entry name" value="UQ_con"/>
    <property type="match status" value="1"/>
</dbReference>
<dbReference type="GeneID" id="87955491"/>
<keyword evidence="1" id="KW-0833">Ubl conjugation pathway</keyword>
<proteinExistence type="predicted"/>
<name>A0ABZ1CYL9_9TREE</name>
<evidence type="ECO:0000313" key="4">
    <source>
        <dbReference type="Proteomes" id="UP001329825"/>
    </source>
</evidence>
<dbReference type="Gene3D" id="3.10.110.10">
    <property type="entry name" value="Ubiquitin Conjugating Enzyme"/>
    <property type="match status" value="1"/>
</dbReference>
<dbReference type="InterPro" id="IPR050113">
    <property type="entry name" value="Ub_conjugating_enzyme"/>
</dbReference>